<gene>
    <name evidence="1" type="ORF">METZ01_LOCUS515531</name>
</gene>
<feature type="non-terminal residue" evidence="1">
    <location>
        <position position="106"/>
    </location>
</feature>
<name>A0A383F0I3_9ZZZZ</name>
<dbReference type="AlphaFoldDB" id="A0A383F0I3"/>
<dbReference type="Gene3D" id="3.40.50.2000">
    <property type="entry name" value="Glycogen Phosphorylase B"/>
    <property type="match status" value="1"/>
</dbReference>
<organism evidence="1">
    <name type="scientific">marine metagenome</name>
    <dbReference type="NCBI Taxonomy" id="408172"/>
    <lineage>
        <taxon>unclassified sequences</taxon>
        <taxon>metagenomes</taxon>
        <taxon>ecological metagenomes</taxon>
    </lineage>
</organism>
<reference evidence="1" key="1">
    <citation type="submission" date="2018-05" db="EMBL/GenBank/DDBJ databases">
        <authorList>
            <person name="Lanie J.A."/>
            <person name="Ng W.-L."/>
            <person name="Kazmierczak K.M."/>
            <person name="Andrzejewski T.M."/>
            <person name="Davidsen T.M."/>
            <person name="Wayne K.J."/>
            <person name="Tettelin H."/>
            <person name="Glass J.I."/>
            <person name="Rusch D."/>
            <person name="Podicherti R."/>
            <person name="Tsui H.-C.T."/>
            <person name="Winkler M.E."/>
        </authorList>
    </citation>
    <scope>NUCLEOTIDE SEQUENCE</scope>
</reference>
<sequence length="106" mass="12049">MEKCFVVHSSSLGDTICSTPTLKKLSNSYGAKFHVATHVPEVFFNNPCVKKIIDIDSVNKKDYEVFETFRRAGKKDKNGVEKKHNTIDIRQFHAMDLGFGLLPEEM</sequence>
<evidence type="ECO:0008006" key="2">
    <source>
        <dbReference type="Google" id="ProtNLM"/>
    </source>
</evidence>
<evidence type="ECO:0000313" key="1">
    <source>
        <dbReference type="EMBL" id="SVE62677.1"/>
    </source>
</evidence>
<dbReference type="EMBL" id="UINC01230521">
    <property type="protein sequence ID" value="SVE62677.1"/>
    <property type="molecule type" value="Genomic_DNA"/>
</dbReference>
<accession>A0A383F0I3</accession>
<protein>
    <recommendedName>
        <fullName evidence="2">Glycosyltransferase family 28 N-terminal domain-containing protein</fullName>
    </recommendedName>
</protein>
<proteinExistence type="predicted"/>